<dbReference type="Proteomes" id="UP000887577">
    <property type="component" value="Unplaced"/>
</dbReference>
<accession>A0A914Y862</accession>
<dbReference type="AlphaFoldDB" id="A0A914Y862"/>
<name>A0A914Y862_9BILA</name>
<sequence>MIREKDRYRILEVITTNCTIFSQEWKNDFIGGLKPNRIILLMENWLTNYRVYADQLKNYFKKFSFDVIETRINEEQLFKNAIVNTVLHLMGEKISVFKVAESSFCRYSINIGDISLIKFNTVVALPFENSIVADIDSDKSVTLIMSSDTVKAGEVVEETKLSKFKSPKVRVSLKIDINSFYDLKIVPIDKDGNVITKFNIADSCLNSPIETARLTFGEQEYTVSVFKDGMEYMINDFDG</sequence>
<dbReference type="WBParaSite" id="PSU_v2.g13786.t1">
    <property type="protein sequence ID" value="PSU_v2.g13786.t1"/>
    <property type="gene ID" value="PSU_v2.g13786"/>
</dbReference>
<proteinExistence type="predicted"/>
<evidence type="ECO:0000313" key="2">
    <source>
        <dbReference type="WBParaSite" id="PSU_v2.g13786.t1"/>
    </source>
</evidence>
<keyword evidence="1" id="KW-1185">Reference proteome</keyword>
<organism evidence="1 2">
    <name type="scientific">Panagrolaimus superbus</name>
    <dbReference type="NCBI Taxonomy" id="310955"/>
    <lineage>
        <taxon>Eukaryota</taxon>
        <taxon>Metazoa</taxon>
        <taxon>Ecdysozoa</taxon>
        <taxon>Nematoda</taxon>
        <taxon>Chromadorea</taxon>
        <taxon>Rhabditida</taxon>
        <taxon>Tylenchina</taxon>
        <taxon>Panagrolaimomorpha</taxon>
        <taxon>Panagrolaimoidea</taxon>
        <taxon>Panagrolaimidae</taxon>
        <taxon>Panagrolaimus</taxon>
    </lineage>
</organism>
<reference evidence="2" key="1">
    <citation type="submission" date="2022-11" db="UniProtKB">
        <authorList>
            <consortium name="WormBaseParasite"/>
        </authorList>
    </citation>
    <scope>IDENTIFICATION</scope>
</reference>
<evidence type="ECO:0000313" key="1">
    <source>
        <dbReference type="Proteomes" id="UP000887577"/>
    </source>
</evidence>
<protein>
    <submittedName>
        <fullName evidence="2">Uncharacterized protein</fullName>
    </submittedName>
</protein>